<gene>
    <name evidence="2" type="ORF">NEOLI_001605</name>
</gene>
<dbReference type="AlphaFoldDB" id="A0A1U7LR75"/>
<protein>
    <submittedName>
        <fullName evidence="2">Protein LSM12 A</fullName>
    </submittedName>
</protein>
<dbReference type="Proteomes" id="UP000186594">
    <property type="component" value="Unassembled WGS sequence"/>
</dbReference>
<dbReference type="EMBL" id="LXFE01000507">
    <property type="protein sequence ID" value="OLL25083.1"/>
    <property type="molecule type" value="Genomic_DNA"/>
</dbReference>
<dbReference type="SMART" id="SM00995">
    <property type="entry name" value="AD"/>
    <property type="match status" value="1"/>
</dbReference>
<feature type="domain" description="AD" evidence="1">
    <location>
        <begin position="103"/>
        <end position="201"/>
    </location>
</feature>
<dbReference type="InterPro" id="IPR019181">
    <property type="entry name" value="LSM12_ABD"/>
</dbReference>
<evidence type="ECO:0000313" key="2">
    <source>
        <dbReference type="EMBL" id="OLL25083.1"/>
    </source>
</evidence>
<name>A0A1U7LR75_NEOID</name>
<dbReference type="InterPro" id="IPR039683">
    <property type="entry name" value="Lsm12-like"/>
</dbReference>
<comment type="caution">
    <text evidence="2">The sequence shown here is derived from an EMBL/GenBank/DDBJ whole genome shotgun (WGS) entry which is preliminary data.</text>
</comment>
<dbReference type="OrthoDB" id="1057137at2759"/>
<dbReference type="Pfam" id="PF09793">
    <property type="entry name" value="AD"/>
    <property type="match status" value="1"/>
</dbReference>
<reference evidence="2 3" key="1">
    <citation type="submission" date="2016-04" db="EMBL/GenBank/DDBJ databases">
        <title>Evolutionary innovation and constraint leading to complex multicellularity in the Ascomycota.</title>
        <authorList>
            <person name="Cisse O."/>
            <person name="Nguyen A."/>
            <person name="Hewitt D.A."/>
            <person name="Jedd G."/>
            <person name="Stajich J.E."/>
        </authorList>
    </citation>
    <scope>NUCLEOTIDE SEQUENCE [LARGE SCALE GENOMIC DNA]</scope>
    <source>
        <strain evidence="2 3">DAH-3</strain>
    </source>
</reference>
<evidence type="ECO:0000259" key="1">
    <source>
        <dbReference type="PROSITE" id="PS52001"/>
    </source>
</evidence>
<dbReference type="PROSITE" id="PS52001">
    <property type="entry name" value="AD"/>
    <property type="match status" value="1"/>
</dbReference>
<accession>A0A1U7LR75</accession>
<dbReference type="STRING" id="1198029.A0A1U7LR75"/>
<proteinExistence type="predicted"/>
<dbReference type="PANTHER" id="PTHR13542">
    <property type="entry name" value="LSM12 HOMOLOG"/>
    <property type="match status" value="1"/>
</dbReference>
<dbReference type="InterPro" id="IPR047574">
    <property type="entry name" value="AD"/>
</dbReference>
<sequence length="212" mass="22919">MPPPQSSHLFTVDWVIGLKIKIITAFRDEICGRVYAFDAASNTITLFSAVELNTGSSPAVNTMLHACTVHTWKISHLESVQVLEKPVQKSAEETAAPFTTAVPAIGPISLPSLEVKGNPKAKNARASISQIPNGVSNDGRAIFMALSKTLPCKWNGKSIAVLDDIIVDPPYTANATKSLRNDVNGLGRVRTVLEGERRRMEESRKANEKKGG</sequence>
<keyword evidence="3" id="KW-1185">Reference proteome</keyword>
<organism evidence="2 3">
    <name type="scientific">Neolecta irregularis (strain DAH-3)</name>
    <dbReference type="NCBI Taxonomy" id="1198029"/>
    <lineage>
        <taxon>Eukaryota</taxon>
        <taxon>Fungi</taxon>
        <taxon>Dikarya</taxon>
        <taxon>Ascomycota</taxon>
        <taxon>Taphrinomycotina</taxon>
        <taxon>Neolectales</taxon>
        <taxon>Neolectaceae</taxon>
        <taxon>Neolecta</taxon>
    </lineage>
</organism>
<dbReference type="OMA" id="FEGELYC"/>
<evidence type="ECO:0000313" key="3">
    <source>
        <dbReference type="Proteomes" id="UP000186594"/>
    </source>
</evidence>